<dbReference type="NCBIfam" id="TIGR00456">
    <property type="entry name" value="argS"/>
    <property type="match status" value="1"/>
</dbReference>
<dbReference type="SUPFAM" id="SSF52374">
    <property type="entry name" value="Nucleotidylyl transferase"/>
    <property type="match status" value="1"/>
</dbReference>
<dbReference type="PANTHER" id="PTHR11956">
    <property type="entry name" value="ARGINYL-TRNA SYNTHETASE"/>
    <property type="match status" value="1"/>
</dbReference>
<evidence type="ECO:0000256" key="4">
    <source>
        <dbReference type="ARBA" id="ARBA00022490"/>
    </source>
</evidence>
<dbReference type="InterPro" id="IPR001278">
    <property type="entry name" value="Arg-tRNA-ligase"/>
</dbReference>
<keyword evidence="7 11" id="KW-0067">ATP-binding</keyword>
<keyword evidence="9 11" id="KW-0030">Aminoacyl-tRNA synthetase</keyword>
<dbReference type="Gene3D" id="3.30.1360.70">
    <property type="entry name" value="Arginyl tRNA synthetase N-terminal domain"/>
    <property type="match status" value="1"/>
</dbReference>
<proteinExistence type="inferred from homology"/>
<evidence type="ECO:0000259" key="14">
    <source>
        <dbReference type="SMART" id="SM01016"/>
    </source>
</evidence>
<dbReference type="GO" id="GO:0005737">
    <property type="term" value="C:cytoplasm"/>
    <property type="evidence" value="ECO:0007669"/>
    <property type="project" value="UniProtKB-SubCell"/>
</dbReference>
<evidence type="ECO:0000313" key="16">
    <source>
        <dbReference type="Proteomes" id="UP000031627"/>
    </source>
</evidence>
<dbReference type="OrthoDB" id="9803211at2"/>
<dbReference type="Pfam" id="PF03485">
    <property type="entry name" value="Arg_tRNA_synt_N"/>
    <property type="match status" value="1"/>
</dbReference>
<evidence type="ECO:0000256" key="7">
    <source>
        <dbReference type="ARBA" id="ARBA00022840"/>
    </source>
</evidence>
<reference evidence="15 16" key="2">
    <citation type="journal article" date="2014" name="Curr. Biol.">
        <title>Symbiont-Supplemented Maternal Investment Underpinning Host's Ecological Adaptation.</title>
        <authorList>
            <person name="Kaiwa N."/>
            <person name="Hosokawa T."/>
            <person name="Nikoh N."/>
            <person name="Tanahashi M."/>
            <person name="Moriyama M."/>
            <person name="Meng X.Y."/>
            <person name="Maeda T."/>
            <person name="Yamaguchi K."/>
            <person name="Shigenobu S."/>
            <person name="Ito M."/>
            <person name="Fukatsu T."/>
        </authorList>
    </citation>
    <scope>NUCLEOTIDE SEQUENCE [LARGE SCALE GENOMIC DNA]</scope>
    <source>
        <strain evidence="15 16">UwTKB</strain>
    </source>
</reference>
<evidence type="ECO:0000256" key="9">
    <source>
        <dbReference type="ARBA" id="ARBA00023146"/>
    </source>
</evidence>
<dbReference type="InterPro" id="IPR005148">
    <property type="entry name" value="Arg-tRNA-synth_N"/>
</dbReference>
<name>A0A090AQT7_9ENTR</name>
<dbReference type="InterPro" id="IPR001412">
    <property type="entry name" value="aa-tRNA-synth_I_CS"/>
</dbReference>
<keyword evidence="5 11" id="KW-0436">Ligase</keyword>
<comment type="similarity">
    <text evidence="2 11 12">Belongs to the class-I aminoacyl-tRNA synthetase family.</text>
</comment>
<keyword evidence="8 11" id="KW-0648">Protein biosynthesis</keyword>
<gene>
    <name evidence="11 15" type="primary">argS</name>
    <name evidence="15" type="ORF">TGUWTKB_4860</name>
</gene>
<feature type="domain" description="DALR anticodon binding" evidence="13">
    <location>
        <begin position="458"/>
        <end position="574"/>
    </location>
</feature>
<keyword evidence="16" id="KW-1185">Reference proteome</keyword>
<dbReference type="HAMAP" id="MF_00123">
    <property type="entry name" value="Arg_tRNA_synth"/>
    <property type="match status" value="1"/>
</dbReference>
<dbReference type="Pfam" id="PF05746">
    <property type="entry name" value="DALR_1"/>
    <property type="match status" value="1"/>
</dbReference>
<dbReference type="Pfam" id="PF00750">
    <property type="entry name" value="tRNA-synt_1d"/>
    <property type="match status" value="1"/>
</dbReference>
<dbReference type="PROSITE" id="PS00178">
    <property type="entry name" value="AA_TRNA_LIGASE_I"/>
    <property type="match status" value="1"/>
</dbReference>
<evidence type="ECO:0000256" key="12">
    <source>
        <dbReference type="RuleBase" id="RU363038"/>
    </source>
</evidence>
<dbReference type="SUPFAM" id="SSF55190">
    <property type="entry name" value="Arginyl-tRNA synthetase (ArgRS), N-terminal 'additional' domain"/>
    <property type="match status" value="1"/>
</dbReference>
<evidence type="ECO:0000256" key="5">
    <source>
        <dbReference type="ARBA" id="ARBA00022598"/>
    </source>
</evidence>
<evidence type="ECO:0000256" key="1">
    <source>
        <dbReference type="ARBA" id="ARBA00004496"/>
    </source>
</evidence>
<dbReference type="EC" id="6.1.1.19" evidence="11"/>
<dbReference type="GO" id="GO:0004814">
    <property type="term" value="F:arginine-tRNA ligase activity"/>
    <property type="evidence" value="ECO:0007669"/>
    <property type="project" value="UniProtKB-UniRule"/>
</dbReference>
<keyword evidence="4 11" id="KW-0963">Cytoplasm</keyword>
<evidence type="ECO:0000256" key="11">
    <source>
        <dbReference type="HAMAP-Rule" id="MF_00123"/>
    </source>
</evidence>
<evidence type="ECO:0000256" key="8">
    <source>
        <dbReference type="ARBA" id="ARBA00022917"/>
    </source>
</evidence>
<reference evidence="16" key="1">
    <citation type="submission" date="2013-11" db="EMBL/GenBank/DDBJ databases">
        <title>Symbiont-containing voluminous jelly as an extraordinary maternal gift for overwintering insect nymphs.</title>
        <authorList>
            <person name="Kaiwa N."/>
            <person name="Hosokawa T."/>
            <person name="Nikoh N."/>
            <person name="Meng X.Y."/>
            <person name="Tanahashi M."/>
            <person name="Moriyama M."/>
            <person name="Maeda T."/>
            <person name="Yamaguchi K."/>
            <person name="Shigenobu S."/>
            <person name="Ito M."/>
            <person name="Fukatsu T."/>
        </authorList>
    </citation>
    <scope>NUCLEOTIDE SEQUENCE [LARGE SCALE GENOMIC DNA]</scope>
    <source>
        <strain evidence="16">UwTKB</strain>
    </source>
</reference>
<dbReference type="EMBL" id="AP014521">
    <property type="protein sequence ID" value="BAP58712.1"/>
    <property type="molecule type" value="Genomic_DNA"/>
</dbReference>
<feature type="short sequence motif" description="'HIGH' region" evidence="11">
    <location>
        <begin position="123"/>
        <end position="133"/>
    </location>
</feature>
<dbReference type="STRING" id="1410383.TGUWTKB_4860"/>
<dbReference type="PANTHER" id="PTHR11956:SF5">
    <property type="entry name" value="ARGININE--TRNA LIGASE, CYTOPLASMIC"/>
    <property type="match status" value="1"/>
</dbReference>
<accession>A0A090AQT7</accession>
<dbReference type="Proteomes" id="UP000031627">
    <property type="component" value="Chromosome"/>
</dbReference>
<comment type="subunit">
    <text evidence="3 11">Monomer.</text>
</comment>
<dbReference type="InterPro" id="IPR035684">
    <property type="entry name" value="ArgRS_core"/>
</dbReference>
<dbReference type="SUPFAM" id="SSF47323">
    <property type="entry name" value="Anticodon-binding domain of a subclass of class I aminoacyl-tRNA synthetases"/>
    <property type="match status" value="1"/>
</dbReference>
<keyword evidence="6 11" id="KW-0547">Nucleotide-binding</keyword>
<evidence type="ECO:0000256" key="3">
    <source>
        <dbReference type="ARBA" id="ARBA00011245"/>
    </source>
</evidence>
<dbReference type="GO" id="GO:0006420">
    <property type="term" value="P:arginyl-tRNA aminoacylation"/>
    <property type="evidence" value="ECO:0007669"/>
    <property type="project" value="UniProtKB-UniRule"/>
</dbReference>
<evidence type="ECO:0000313" key="15">
    <source>
        <dbReference type="EMBL" id="BAP58712.1"/>
    </source>
</evidence>
<dbReference type="RefSeq" id="WP_041063255.1">
    <property type="nucleotide sequence ID" value="NZ_AP014521.1"/>
</dbReference>
<dbReference type="HOGENOM" id="CLU_006406_5_1_6"/>
<dbReference type="SMART" id="SM01016">
    <property type="entry name" value="Arg_tRNA_synt_N"/>
    <property type="match status" value="1"/>
</dbReference>
<evidence type="ECO:0000256" key="10">
    <source>
        <dbReference type="ARBA" id="ARBA00049339"/>
    </source>
</evidence>
<dbReference type="InterPro" id="IPR014729">
    <property type="entry name" value="Rossmann-like_a/b/a_fold"/>
</dbReference>
<sequence>MNTHAFISNKVREAMTSINIPEDFDPQVKQTNRIKFGHYQVNGIISIAKKLKKSSFSLANELILKIDLQGIAKNITVIKPGFINIYLDENWLSIQLEKIFCSSRLSINVVKKPQTIVIDYSSPNLAKEMHVGHLRSTIIGDSSARILEFLGHKVIRMNHVGDWGNQFGMLIAYIIKKKIQDISLINLEKIYKKSKILYEQDINFNSESRNCLKQLQSGNVLHKKIWKKIVKVSLNNNQKIYNRLNVSLKDQHVLGESFYHNDLSKIVKDLKEKKLAEESEGAIVVFLKEYINKNGQPFGVIIQKKDGGFLYTTIDIACLKYRYETLKADRILYYIDARQHLHLMQVFNIALKANYITADLQLEHHAFGMILNDNKQPFKTRSGNTIKLIDLLNEGYKKAFKLIQMKNPCMKDLEKQKLAEIISISAIKYADLSRNRTHDYIFNWDLMLSFEGNTAPYIQYAYTRILSILKKSFVKNHEINNKIIISNTYEMQLAICLLQFEETIEKTAFLGTPHLICTYLYKISGLFSIFYENCPIINNKKMNIKKSRLKLAIITAKIIKLGLDLLGIQTIKHM</sequence>
<dbReference type="InterPro" id="IPR036695">
    <property type="entry name" value="Arg-tRNA-synth_N_sf"/>
</dbReference>
<dbReference type="Gene3D" id="3.40.50.620">
    <property type="entry name" value="HUPs"/>
    <property type="match status" value="1"/>
</dbReference>
<evidence type="ECO:0000256" key="2">
    <source>
        <dbReference type="ARBA" id="ARBA00005594"/>
    </source>
</evidence>
<evidence type="ECO:0000259" key="13">
    <source>
        <dbReference type="SMART" id="SM00836"/>
    </source>
</evidence>
<dbReference type="CDD" id="cd00671">
    <property type="entry name" value="ArgRS_core"/>
    <property type="match status" value="1"/>
</dbReference>
<dbReference type="PRINTS" id="PR01038">
    <property type="entry name" value="TRNASYNTHARG"/>
</dbReference>
<dbReference type="Gene3D" id="1.10.730.10">
    <property type="entry name" value="Isoleucyl-tRNA Synthetase, Domain 1"/>
    <property type="match status" value="1"/>
</dbReference>
<organism evidence="15 16">
    <name type="scientific">Candidatus Tachikawaea gelatinosa</name>
    <dbReference type="NCBI Taxonomy" id="1410383"/>
    <lineage>
        <taxon>Bacteria</taxon>
        <taxon>Pseudomonadati</taxon>
        <taxon>Pseudomonadota</taxon>
        <taxon>Gammaproteobacteria</taxon>
        <taxon>Enterobacterales</taxon>
        <taxon>Enterobacteriaceae</taxon>
        <taxon>Candidatus Tachikawaea</taxon>
    </lineage>
</organism>
<dbReference type="FunFam" id="3.40.50.620:FF:000030">
    <property type="entry name" value="Arginine--tRNA ligase"/>
    <property type="match status" value="1"/>
</dbReference>
<feature type="domain" description="Arginyl tRNA synthetase N-terminal" evidence="14">
    <location>
        <begin position="5"/>
        <end position="87"/>
    </location>
</feature>
<dbReference type="AlphaFoldDB" id="A0A090AQT7"/>
<evidence type="ECO:0000256" key="6">
    <source>
        <dbReference type="ARBA" id="ARBA00022741"/>
    </source>
</evidence>
<comment type="catalytic activity">
    <reaction evidence="10 11">
        <text>tRNA(Arg) + L-arginine + ATP = L-arginyl-tRNA(Arg) + AMP + diphosphate</text>
        <dbReference type="Rhea" id="RHEA:20301"/>
        <dbReference type="Rhea" id="RHEA-COMP:9658"/>
        <dbReference type="Rhea" id="RHEA-COMP:9673"/>
        <dbReference type="ChEBI" id="CHEBI:30616"/>
        <dbReference type="ChEBI" id="CHEBI:32682"/>
        <dbReference type="ChEBI" id="CHEBI:33019"/>
        <dbReference type="ChEBI" id="CHEBI:78442"/>
        <dbReference type="ChEBI" id="CHEBI:78513"/>
        <dbReference type="ChEBI" id="CHEBI:456215"/>
        <dbReference type="EC" id="6.1.1.19"/>
    </reaction>
</comment>
<dbReference type="InterPro" id="IPR008909">
    <property type="entry name" value="DALR_anticod-bd"/>
</dbReference>
<dbReference type="InterPro" id="IPR009080">
    <property type="entry name" value="tRNAsynth_Ia_anticodon-bd"/>
</dbReference>
<dbReference type="SMART" id="SM00836">
    <property type="entry name" value="DALR_1"/>
    <property type="match status" value="1"/>
</dbReference>
<dbReference type="FunFam" id="1.10.730.10:FF:000006">
    <property type="entry name" value="Arginyl-tRNA synthetase 2, mitochondrial"/>
    <property type="match status" value="1"/>
</dbReference>
<dbReference type="GO" id="GO:0005524">
    <property type="term" value="F:ATP binding"/>
    <property type="evidence" value="ECO:0007669"/>
    <property type="project" value="UniProtKB-UniRule"/>
</dbReference>
<dbReference type="KEGG" id="sbw:TGUWTKB_4860"/>
<comment type="subcellular location">
    <subcellularLocation>
        <location evidence="1 11">Cytoplasm</location>
    </subcellularLocation>
</comment>
<protein>
    <recommendedName>
        <fullName evidence="11">Arginine--tRNA ligase</fullName>
        <ecNumber evidence="11">6.1.1.19</ecNumber>
    </recommendedName>
    <alternativeName>
        <fullName evidence="11">Arginyl-tRNA synthetase</fullName>
        <shortName evidence="11">ArgRS</shortName>
    </alternativeName>
</protein>